<dbReference type="PATRIC" id="fig|1321819.3.peg.3009"/>
<evidence type="ECO:0000313" key="4">
    <source>
        <dbReference type="EMBL" id="ERI81223.1"/>
    </source>
</evidence>
<dbReference type="Gene3D" id="2.70.50.70">
    <property type="match status" value="1"/>
</dbReference>
<organism evidence="4 5">
    <name type="scientific">Bacteroides pyogenes F0041</name>
    <dbReference type="NCBI Taxonomy" id="1321819"/>
    <lineage>
        <taxon>Bacteria</taxon>
        <taxon>Pseudomonadati</taxon>
        <taxon>Bacteroidota</taxon>
        <taxon>Bacteroidia</taxon>
        <taxon>Bacteroidales</taxon>
        <taxon>Bacteroidaceae</taxon>
        <taxon>Bacteroides</taxon>
    </lineage>
</organism>
<accession>U2CB52</accession>
<dbReference type="AlphaFoldDB" id="U2CB52"/>
<evidence type="ECO:0000313" key="5">
    <source>
        <dbReference type="Proteomes" id="UP000016496"/>
    </source>
</evidence>
<dbReference type="EMBL" id="AWSV01000167">
    <property type="protein sequence ID" value="ERI81223.1"/>
    <property type="molecule type" value="Genomic_DNA"/>
</dbReference>
<feature type="region of interest" description="Disordered" evidence="1">
    <location>
        <begin position="248"/>
        <end position="275"/>
    </location>
</feature>
<dbReference type="Proteomes" id="UP000016496">
    <property type="component" value="Unassembled WGS sequence"/>
</dbReference>
<protein>
    <submittedName>
        <fullName evidence="4">Uncharacterized protein</fullName>
    </submittedName>
</protein>
<dbReference type="InterPro" id="IPR027824">
    <property type="entry name" value="DUF4469"/>
</dbReference>
<evidence type="ECO:0000256" key="1">
    <source>
        <dbReference type="SAM" id="MobiDB-lite"/>
    </source>
</evidence>
<dbReference type="Pfam" id="PF14848">
    <property type="entry name" value="HU-DNA_bdg"/>
    <property type="match status" value="1"/>
</dbReference>
<evidence type="ECO:0000259" key="3">
    <source>
        <dbReference type="Pfam" id="PF14848"/>
    </source>
</evidence>
<dbReference type="Pfam" id="PF14734">
    <property type="entry name" value="DUF4469"/>
    <property type="match status" value="1"/>
</dbReference>
<dbReference type="CDD" id="cd12843">
    <property type="entry name" value="Bvu_2165_C_like"/>
    <property type="match status" value="1"/>
</dbReference>
<dbReference type="InterPro" id="IPR049893">
    <property type="entry name" value="Bvu_2165-like_IHF-HU-DNA_bdg"/>
</dbReference>
<feature type="domain" description="Bvu-2165-like IHF-HU-like DNA-binding" evidence="3">
    <location>
        <begin position="10"/>
        <end position="128"/>
    </location>
</feature>
<dbReference type="OrthoDB" id="1115483at2"/>
<dbReference type="RefSeq" id="WP_021647027.1">
    <property type="nucleotide sequence ID" value="NZ_KE993161.1"/>
</dbReference>
<evidence type="ECO:0000259" key="2">
    <source>
        <dbReference type="Pfam" id="PF14734"/>
    </source>
</evidence>
<gene>
    <name evidence="4" type="ORF">HMPREF1981_03264</name>
</gene>
<reference evidence="4 5" key="1">
    <citation type="submission" date="2013-08" db="EMBL/GenBank/DDBJ databases">
        <authorList>
            <person name="Weinstock G."/>
            <person name="Sodergren E."/>
            <person name="Wylie T."/>
            <person name="Fulton L."/>
            <person name="Fulton R."/>
            <person name="Fronick C."/>
            <person name="O'Laughlin M."/>
            <person name="Godfrey J."/>
            <person name="Miner T."/>
            <person name="Herter B."/>
            <person name="Appelbaum E."/>
            <person name="Cordes M."/>
            <person name="Lek S."/>
            <person name="Wollam A."/>
            <person name="Pepin K.H."/>
            <person name="Palsikar V.B."/>
            <person name="Mitreva M."/>
            <person name="Wilson R.K."/>
        </authorList>
    </citation>
    <scope>NUCLEOTIDE SEQUENCE [LARGE SCALE GENOMIC DNA]</scope>
    <source>
        <strain evidence="4 5">F0041</strain>
    </source>
</reference>
<feature type="compositionally biased region" description="Basic and acidic residues" evidence="1">
    <location>
        <begin position="266"/>
        <end position="275"/>
    </location>
</feature>
<feature type="domain" description="DUF4469" evidence="2">
    <location>
        <begin position="153"/>
        <end position="241"/>
    </location>
</feature>
<proteinExistence type="predicted"/>
<dbReference type="HOGENOM" id="CLU_092785_1_0_10"/>
<sequence length="275" mass="29443">MAKETIKYVLNGQLTDNMVTRDVKDDKILTLVAAGTADKQRVISEIMEMNPGLEREVVEAVVNLEQRVVTKLVLNGFSVNMGLYRAVAQFKGVVENRAWNPQKNEVYVLFTQGAALREAMRRTSVNIIGEKGSAMFIAGGMGAATRAGAEAHEFRAKAGRNFTLTGSKLKVAGDHPEVGITLTSSKGKVTKITPDMWAVNDPSKLIFLIPSGLSDGEYTLTVTTQYVNSGRVGRLLKTPRSVKQTIYLGEAPEHSPGGSPGGGSGEHGEAPDPAG</sequence>
<name>U2CB52_9BACE</name>
<comment type="caution">
    <text evidence="4">The sequence shown here is derived from an EMBL/GenBank/DDBJ whole genome shotgun (WGS) entry which is preliminary data.</text>
</comment>